<dbReference type="HOGENOM" id="CLU_1248138_0_0_1"/>
<reference evidence="1 3" key="1">
    <citation type="journal article" date="2011" name="Nature">
        <title>The Medicago genome provides insight into the evolution of rhizobial symbioses.</title>
        <authorList>
            <person name="Young N.D."/>
            <person name="Debelle F."/>
            <person name="Oldroyd G.E."/>
            <person name="Geurts R."/>
            <person name="Cannon S.B."/>
            <person name="Udvardi M.K."/>
            <person name="Benedito V.A."/>
            <person name="Mayer K.F."/>
            <person name="Gouzy J."/>
            <person name="Schoof H."/>
            <person name="Van de Peer Y."/>
            <person name="Proost S."/>
            <person name="Cook D.R."/>
            <person name="Meyers B.C."/>
            <person name="Spannagl M."/>
            <person name="Cheung F."/>
            <person name="De Mita S."/>
            <person name="Krishnakumar V."/>
            <person name="Gundlach H."/>
            <person name="Zhou S."/>
            <person name="Mudge J."/>
            <person name="Bharti A.K."/>
            <person name="Murray J.D."/>
            <person name="Naoumkina M.A."/>
            <person name="Rosen B."/>
            <person name="Silverstein K.A."/>
            <person name="Tang H."/>
            <person name="Rombauts S."/>
            <person name="Zhao P.X."/>
            <person name="Zhou P."/>
            <person name="Barbe V."/>
            <person name="Bardou P."/>
            <person name="Bechner M."/>
            <person name="Bellec A."/>
            <person name="Berger A."/>
            <person name="Berges H."/>
            <person name="Bidwell S."/>
            <person name="Bisseling T."/>
            <person name="Choisne N."/>
            <person name="Couloux A."/>
            <person name="Denny R."/>
            <person name="Deshpande S."/>
            <person name="Dai X."/>
            <person name="Doyle J.J."/>
            <person name="Dudez A.M."/>
            <person name="Farmer A.D."/>
            <person name="Fouteau S."/>
            <person name="Franken C."/>
            <person name="Gibelin C."/>
            <person name="Gish J."/>
            <person name="Goldstein S."/>
            <person name="Gonzalez A.J."/>
            <person name="Green P.J."/>
            <person name="Hallab A."/>
            <person name="Hartog M."/>
            <person name="Hua A."/>
            <person name="Humphray S.J."/>
            <person name="Jeong D.H."/>
            <person name="Jing Y."/>
            <person name="Jocker A."/>
            <person name="Kenton S.M."/>
            <person name="Kim D.J."/>
            <person name="Klee K."/>
            <person name="Lai H."/>
            <person name="Lang C."/>
            <person name="Lin S."/>
            <person name="Macmil S.L."/>
            <person name="Magdelenat G."/>
            <person name="Matthews L."/>
            <person name="McCorrison J."/>
            <person name="Monaghan E.L."/>
            <person name="Mun J.H."/>
            <person name="Najar F.Z."/>
            <person name="Nicholson C."/>
            <person name="Noirot C."/>
            <person name="O'Bleness M."/>
            <person name="Paule C.R."/>
            <person name="Poulain J."/>
            <person name="Prion F."/>
            <person name="Qin B."/>
            <person name="Qu C."/>
            <person name="Retzel E.F."/>
            <person name="Riddle C."/>
            <person name="Sallet E."/>
            <person name="Samain S."/>
            <person name="Samson N."/>
            <person name="Sanders I."/>
            <person name="Saurat O."/>
            <person name="Scarpelli C."/>
            <person name="Schiex T."/>
            <person name="Segurens B."/>
            <person name="Severin A.J."/>
            <person name="Sherrier D.J."/>
            <person name="Shi R."/>
            <person name="Sims S."/>
            <person name="Singer S.R."/>
            <person name="Sinharoy S."/>
            <person name="Sterck L."/>
            <person name="Viollet A."/>
            <person name="Wang B.B."/>
            <person name="Wang K."/>
            <person name="Wang M."/>
            <person name="Wang X."/>
            <person name="Warfsmann J."/>
            <person name="Weissenbach J."/>
            <person name="White D.D."/>
            <person name="White J.D."/>
            <person name="Wiley G.B."/>
            <person name="Wincker P."/>
            <person name="Xing Y."/>
            <person name="Yang L."/>
            <person name="Yao Z."/>
            <person name="Ying F."/>
            <person name="Zhai J."/>
            <person name="Zhou L."/>
            <person name="Zuber A."/>
            <person name="Denarie J."/>
            <person name="Dixon R.A."/>
            <person name="May G.D."/>
            <person name="Schwartz D.C."/>
            <person name="Rogers J."/>
            <person name="Quetier F."/>
            <person name="Town C.D."/>
            <person name="Roe B.A."/>
        </authorList>
    </citation>
    <scope>NUCLEOTIDE SEQUENCE [LARGE SCALE GENOMIC DNA]</scope>
    <source>
        <strain evidence="1">A17</strain>
        <strain evidence="2 3">cv. Jemalong A17</strain>
    </source>
</reference>
<evidence type="ECO:0000313" key="3">
    <source>
        <dbReference type="Proteomes" id="UP000002051"/>
    </source>
</evidence>
<proteinExistence type="predicted"/>
<name>A0A072TE32_MEDTR</name>
<dbReference type="EnsemblPlants" id="KEH15481">
    <property type="protein sequence ID" value="KEH15481"/>
    <property type="gene ID" value="MTR_0960s0020"/>
</dbReference>
<evidence type="ECO:0000313" key="1">
    <source>
        <dbReference type="EMBL" id="KEH15481.1"/>
    </source>
</evidence>
<feature type="non-terminal residue" evidence="1">
    <location>
        <position position="222"/>
    </location>
</feature>
<reference evidence="1 3" key="2">
    <citation type="journal article" date="2014" name="BMC Genomics">
        <title>An improved genome release (version Mt4.0) for the model legume Medicago truncatula.</title>
        <authorList>
            <person name="Tang H."/>
            <person name="Krishnakumar V."/>
            <person name="Bidwell S."/>
            <person name="Rosen B."/>
            <person name="Chan A."/>
            <person name="Zhou S."/>
            <person name="Gentzbittel L."/>
            <person name="Childs K.L."/>
            <person name="Yandell M."/>
            <person name="Gundlach H."/>
            <person name="Mayer K.F."/>
            <person name="Schwartz D.C."/>
            <person name="Town C.D."/>
        </authorList>
    </citation>
    <scope>GENOME REANNOTATION</scope>
    <source>
        <strain evidence="1">A17</strain>
        <strain evidence="2 3">cv. Jemalong A17</strain>
    </source>
</reference>
<dbReference type="AlphaFoldDB" id="A0A072TE32"/>
<sequence>PAIHWASPTGSEVQEVVRRTGMSARAATRYLGLADPTGRQIRRWIANQAAIPYSARALSCPRLHHEVDEPMLIREQGRQVKLLRVQRSTETGRNRQLLIGAFRAGDEVPRALLELLSVEEHTSLNRWLAVYHASSELARARPTLASASAQLEGIVTAIDTAADTLTPAAADQLWAQLQGVAAALRRGGHPRLRRAPTVHAPQPGQRDLVDELAVVDSEFRTP</sequence>
<accession>A0A072TE32</accession>
<evidence type="ECO:0000313" key="2">
    <source>
        <dbReference type="EnsemblPlants" id="KEH15481"/>
    </source>
</evidence>
<reference evidence="2" key="3">
    <citation type="submission" date="2015-06" db="UniProtKB">
        <authorList>
            <consortium name="EnsemblPlants"/>
        </authorList>
    </citation>
    <scope>IDENTIFICATION</scope>
    <source>
        <strain evidence="2">cv. Jemalong A17</strain>
    </source>
</reference>
<dbReference type="EMBL" id="KL403684">
    <property type="protein sequence ID" value="KEH15481.1"/>
    <property type="molecule type" value="Genomic_DNA"/>
</dbReference>
<gene>
    <name evidence="1" type="ORF">MTR_0960s0020</name>
</gene>
<dbReference type="Proteomes" id="UP000002051">
    <property type="component" value="Unassembled WGS sequence"/>
</dbReference>
<protein>
    <submittedName>
        <fullName evidence="1">Transcriptional repressor protein KorC, putative</fullName>
    </submittedName>
</protein>
<organism evidence="1 3">
    <name type="scientific">Medicago truncatula</name>
    <name type="common">Barrel medic</name>
    <name type="synonym">Medicago tribuloides</name>
    <dbReference type="NCBI Taxonomy" id="3880"/>
    <lineage>
        <taxon>Eukaryota</taxon>
        <taxon>Viridiplantae</taxon>
        <taxon>Streptophyta</taxon>
        <taxon>Embryophyta</taxon>
        <taxon>Tracheophyta</taxon>
        <taxon>Spermatophyta</taxon>
        <taxon>Magnoliopsida</taxon>
        <taxon>eudicotyledons</taxon>
        <taxon>Gunneridae</taxon>
        <taxon>Pentapetalae</taxon>
        <taxon>rosids</taxon>
        <taxon>fabids</taxon>
        <taxon>Fabales</taxon>
        <taxon>Fabaceae</taxon>
        <taxon>Papilionoideae</taxon>
        <taxon>50 kb inversion clade</taxon>
        <taxon>NPAAA clade</taxon>
        <taxon>Hologalegina</taxon>
        <taxon>IRL clade</taxon>
        <taxon>Trifolieae</taxon>
        <taxon>Medicago</taxon>
    </lineage>
</organism>
<keyword evidence="3" id="KW-1185">Reference proteome</keyword>